<protein>
    <submittedName>
        <fullName evidence="2">Uncharacterized protein</fullName>
    </submittedName>
</protein>
<gene>
    <name evidence="2" type="ORF">PR048_024819</name>
</gene>
<name>A0ABQ9GPM7_9NEOP</name>
<reference evidence="2 3" key="1">
    <citation type="submission" date="2023-02" db="EMBL/GenBank/DDBJ databases">
        <title>LHISI_Scaffold_Assembly.</title>
        <authorList>
            <person name="Stuart O.P."/>
            <person name="Cleave R."/>
            <person name="Magrath M.J.L."/>
            <person name="Mikheyev A.S."/>
        </authorList>
    </citation>
    <scope>NUCLEOTIDE SEQUENCE [LARGE SCALE GENOMIC DNA]</scope>
    <source>
        <strain evidence="2">Daus_M_001</strain>
        <tissue evidence="2">Leg muscle</tissue>
    </source>
</reference>
<evidence type="ECO:0000313" key="3">
    <source>
        <dbReference type="Proteomes" id="UP001159363"/>
    </source>
</evidence>
<evidence type="ECO:0000313" key="2">
    <source>
        <dbReference type="EMBL" id="KAJ8873979.1"/>
    </source>
</evidence>
<feature type="compositionally biased region" description="Basic residues" evidence="1">
    <location>
        <begin position="139"/>
        <end position="148"/>
    </location>
</feature>
<dbReference type="Proteomes" id="UP001159363">
    <property type="component" value="Chromosome 9"/>
</dbReference>
<feature type="region of interest" description="Disordered" evidence="1">
    <location>
        <begin position="111"/>
        <end position="164"/>
    </location>
</feature>
<comment type="caution">
    <text evidence="2">The sequence shown here is derived from an EMBL/GenBank/DDBJ whole genome shotgun (WGS) entry which is preliminary data.</text>
</comment>
<proteinExistence type="predicted"/>
<accession>A0ABQ9GPM7</accession>
<keyword evidence="3" id="KW-1185">Reference proteome</keyword>
<feature type="region of interest" description="Disordered" evidence="1">
    <location>
        <begin position="339"/>
        <end position="372"/>
    </location>
</feature>
<organism evidence="2 3">
    <name type="scientific">Dryococelus australis</name>
    <dbReference type="NCBI Taxonomy" id="614101"/>
    <lineage>
        <taxon>Eukaryota</taxon>
        <taxon>Metazoa</taxon>
        <taxon>Ecdysozoa</taxon>
        <taxon>Arthropoda</taxon>
        <taxon>Hexapoda</taxon>
        <taxon>Insecta</taxon>
        <taxon>Pterygota</taxon>
        <taxon>Neoptera</taxon>
        <taxon>Polyneoptera</taxon>
        <taxon>Phasmatodea</taxon>
        <taxon>Verophasmatodea</taxon>
        <taxon>Anareolatae</taxon>
        <taxon>Phasmatidae</taxon>
        <taxon>Eurycanthinae</taxon>
        <taxon>Dryococelus</taxon>
    </lineage>
</organism>
<sequence>MVLLDSFGKRWRRHFQSRIRQASLNIPLERDIFVLPPPGYTALAVLKPPDSSLTLSSKRRRARHLIETSDHTIDSELQCQTVSLDFVIIGLSGLPPNVVANLKTYSRQITNKQEKREMQNSGECKGGVKGRSLKEPANQRRRRTRLPRAKILETPPPPPPPENRTRFALEAEYVKYWATLAESIARSPPTKVNRAQSPAGNRIFESGSHAGRCHWSAGLLRDLPFPPPLHSDAAPHSLQSLSLALKTSLLRAAQISSLFTQRNVGISYGVETSCVACLCKFTRGCACAETLRNSRDCSDVIVLAFARLLFESSLTLLLRYAVQQPAEIRPMEKRRIDEAGETGDHRGNRPTSGIALHDSHSRKSGVKRPGDGTRFALLGGEQSIRSSTVRTYKHSNALLTQSKRRSSNQKFTRETRFYNSRTILTILCIFALEAKKRGSDMGDTNTHAWRLIAPTRKACSCVQSRPTAAITRTLSRGPSKRSVAPAGVFDDVLSAARRRLAPSDELRSLLDQRVRRCIAQTSYSKASPRNIFSAEAGVDSFIPPLSLAAVLLANLQSACVTCEIWGEEGGGERAVPTPGGQFTVLVRGSRHEARSSRALLADQPRAPEIPQMKKYIFREHADTRKPARLQVLRLPKCVVYNLHRHLLEGFKTFNYHSVSAKPKNYGIMIMGRVEQGDGGSEIGAVHAMPFRAPGGRLVRHIGCRRRGTGTDHLSCYGITEPPGWAKVTLTYDLDPITVTLGDLVNKNPSKNDKIQDDAATMPAWMDDNNSCCTDAASILVGIGNFCEFNDIYDRLHSPVYAPASDVCSLAAAAESKPCYAAHGSMALTTLFPIQSSIGLE</sequence>
<evidence type="ECO:0000256" key="1">
    <source>
        <dbReference type="SAM" id="MobiDB-lite"/>
    </source>
</evidence>
<dbReference type="EMBL" id="JARBHB010000010">
    <property type="protein sequence ID" value="KAJ8873979.1"/>
    <property type="molecule type" value="Genomic_DNA"/>
</dbReference>